<evidence type="ECO:0000313" key="1">
    <source>
        <dbReference type="EnsemblMetazoa" id="AFUN003642-PA"/>
    </source>
</evidence>
<protein>
    <submittedName>
        <fullName evidence="1">Uncharacterized protein</fullName>
    </submittedName>
</protein>
<name>A0A182RBS7_ANOFN</name>
<organism evidence="1">
    <name type="scientific">Anopheles funestus</name>
    <name type="common">African malaria mosquito</name>
    <dbReference type="NCBI Taxonomy" id="62324"/>
    <lineage>
        <taxon>Eukaryota</taxon>
        <taxon>Metazoa</taxon>
        <taxon>Ecdysozoa</taxon>
        <taxon>Arthropoda</taxon>
        <taxon>Hexapoda</taxon>
        <taxon>Insecta</taxon>
        <taxon>Pterygota</taxon>
        <taxon>Neoptera</taxon>
        <taxon>Endopterygota</taxon>
        <taxon>Diptera</taxon>
        <taxon>Nematocera</taxon>
        <taxon>Culicoidea</taxon>
        <taxon>Culicidae</taxon>
        <taxon>Anophelinae</taxon>
        <taxon>Anopheles</taxon>
    </lineage>
</organism>
<proteinExistence type="predicted"/>
<dbReference type="VEuPathDB" id="VectorBase:AFUN2_003513"/>
<reference evidence="1" key="1">
    <citation type="submission" date="2020-05" db="UniProtKB">
        <authorList>
            <consortium name="EnsemblMetazoa"/>
        </authorList>
    </citation>
    <scope>IDENTIFICATION</scope>
    <source>
        <strain evidence="1">FUMOZ</strain>
    </source>
</reference>
<sequence>MGRIHSNCIVPLVFTGGFNRPAKAELCTAGPSRIGTHITIETRRNPKRQTLFATPSTPRFCHFNLHMVFVSLVDIQSIRYSNIPTTWPQCNVFQQNQLTINLNPDCADLFTVPIRDKYACQLLGLSAGGKGRKALLAALAHVGKFRYGPNEPTYDYYRLSLAEKVLHLYFATFPPYPQNGGYVMFLKSKICAPANGDDVWLGRFNYYVHTKSPRRYVEETVDENSTNKQGDMLAILLLPGIARRMKSLREKLMQANNE</sequence>
<dbReference type="AlphaFoldDB" id="A0A182RBS7"/>
<dbReference type="EnsemblMetazoa" id="AFUN003642-RA">
    <property type="protein sequence ID" value="AFUN003642-PA"/>
    <property type="gene ID" value="AFUN003642"/>
</dbReference>
<accession>A0A182RBS7</accession>
<dbReference type="VEuPathDB" id="VectorBase:AFUN003642"/>